<feature type="transmembrane region" description="Helical" evidence="2">
    <location>
        <begin position="93"/>
        <end position="113"/>
    </location>
</feature>
<evidence type="ECO:0000313" key="4">
    <source>
        <dbReference type="Proteomes" id="UP000199632"/>
    </source>
</evidence>
<sequence length="297" mass="31172">MLGRETLPRQELVVALLTACGAGPDEVSRWIEARRRLAAQGARTPKSDDAPRRQDDGDQELEQAASDEQVAARDTGAPTSDSGASGRTGGRQWLLVAAVAVAVAVTTGLALVVRAVGDNGATRAPESGARAGGTSLPPAGYYRIRAVHSDRCLSERHDGQNGNVYQTDCDRIFVDRALDPVGGGYVVRTFHPIEGPGCMGVQGHSEEVGGIVADDFCGSGAEEFTIEAVTTPLPGFRIRPTHSGHCIGVLGGATQDWAPLRQEACDPEAKGQVFHFDSVPTPTSSGTKSNASMRVRS</sequence>
<dbReference type="Gene3D" id="2.80.10.50">
    <property type="match status" value="1"/>
</dbReference>
<evidence type="ECO:0000313" key="3">
    <source>
        <dbReference type="EMBL" id="SDZ42794.1"/>
    </source>
</evidence>
<keyword evidence="2" id="KW-0812">Transmembrane</keyword>
<evidence type="ECO:0000256" key="1">
    <source>
        <dbReference type="SAM" id="MobiDB-lite"/>
    </source>
</evidence>
<protein>
    <recommendedName>
        <fullName evidence="5">Ricin-type beta-trefoil lectin domain-containing protein</fullName>
    </recommendedName>
</protein>
<feature type="compositionally biased region" description="Polar residues" evidence="1">
    <location>
        <begin position="280"/>
        <end position="297"/>
    </location>
</feature>
<keyword evidence="2" id="KW-1133">Transmembrane helix</keyword>
<feature type="compositionally biased region" description="Basic and acidic residues" evidence="1">
    <location>
        <begin position="45"/>
        <end position="56"/>
    </location>
</feature>
<proteinExistence type="predicted"/>
<organism evidence="3 4">
    <name type="scientific">Asanoa ishikariensis</name>
    <dbReference type="NCBI Taxonomy" id="137265"/>
    <lineage>
        <taxon>Bacteria</taxon>
        <taxon>Bacillati</taxon>
        <taxon>Actinomycetota</taxon>
        <taxon>Actinomycetes</taxon>
        <taxon>Micromonosporales</taxon>
        <taxon>Micromonosporaceae</taxon>
        <taxon>Asanoa</taxon>
    </lineage>
</organism>
<dbReference type="Proteomes" id="UP000199632">
    <property type="component" value="Unassembled WGS sequence"/>
</dbReference>
<gene>
    <name evidence="3" type="ORF">SAMN05421684_4910</name>
</gene>
<dbReference type="EMBL" id="FNQB01000003">
    <property type="protein sequence ID" value="SDZ42794.1"/>
    <property type="molecule type" value="Genomic_DNA"/>
</dbReference>
<dbReference type="SUPFAM" id="SSF50370">
    <property type="entry name" value="Ricin B-like lectins"/>
    <property type="match status" value="1"/>
</dbReference>
<reference evidence="4" key="1">
    <citation type="submission" date="2016-10" db="EMBL/GenBank/DDBJ databases">
        <authorList>
            <person name="Varghese N."/>
            <person name="Submissions S."/>
        </authorList>
    </citation>
    <scope>NUCLEOTIDE SEQUENCE [LARGE SCALE GENOMIC DNA]</scope>
    <source>
        <strain evidence="4">DSM 44718</strain>
    </source>
</reference>
<keyword evidence="2" id="KW-0472">Membrane</keyword>
<feature type="region of interest" description="Disordered" evidence="1">
    <location>
        <begin position="37"/>
        <end position="87"/>
    </location>
</feature>
<dbReference type="STRING" id="137265.SAMN05421684_4910"/>
<name>A0A1H3SXY3_9ACTN</name>
<evidence type="ECO:0008006" key="5">
    <source>
        <dbReference type="Google" id="ProtNLM"/>
    </source>
</evidence>
<accession>A0A1H3SXY3</accession>
<feature type="region of interest" description="Disordered" evidence="1">
    <location>
        <begin position="278"/>
        <end position="297"/>
    </location>
</feature>
<dbReference type="InterPro" id="IPR035992">
    <property type="entry name" value="Ricin_B-like_lectins"/>
</dbReference>
<dbReference type="AlphaFoldDB" id="A0A1H3SXY3"/>
<evidence type="ECO:0000256" key="2">
    <source>
        <dbReference type="SAM" id="Phobius"/>
    </source>
</evidence>
<keyword evidence="4" id="KW-1185">Reference proteome</keyword>
<dbReference type="CDD" id="cd00161">
    <property type="entry name" value="beta-trefoil_Ricin-like"/>
    <property type="match status" value="1"/>
</dbReference>